<keyword evidence="1" id="KW-0238">DNA-binding</keyword>
<reference evidence="2 3" key="1">
    <citation type="submission" date="2024-06" db="EMBL/GenBank/DDBJ databases">
        <title>Genomics of switchgrass bacterial isolates.</title>
        <authorList>
            <person name="Shade A."/>
        </authorList>
    </citation>
    <scope>NUCLEOTIDE SEQUENCE [LARGE SCALE GENOMIC DNA]</scope>
    <source>
        <strain evidence="2 3">PvP084</strain>
    </source>
</reference>
<dbReference type="EMBL" id="JBEPNW010000002">
    <property type="protein sequence ID" value="MET3865986.1"/>
    <property type="molecule type" value="Genomic_DNA"/>
</dbReference>
<dbReference type="InterPro" id="IPR010998">
    <property type="entry name" value="Integrase_recombinase_N"/>
</dbReference>
<gene>
    <name evidence="2" type="ORF">ABIC20_003295</name>
</gene>
<proteinExistence type="predicted"/>
<evidence type="ECO:0000256" key="1">
    <source>
        <dbReference type="ARBA" id="ARBA00023125"/>
    </source>
</evidence>
<name>A0ABV2NHL6_9HYPH</name>
<dbReference type="SUPFAM" id="SSF56349">
    <property type="entry name" value="DNA breaking-rejoining enzymes"/>
    <property type="match status" value="1"/>
</dbReference>
<comment type="caution">
    <text evidence="2">The sequence shown here is derived from an EMBL/GenBank/DDBJ whole genome shotgun (WGS) entry which is preliminary data.</text>
</comment>
<evidence type="ECO:0000313" key="3">
    <source>
        <dbReference type="Proteomes" id="UP001549119"/>
    </source>
</evidence>
<dbReference type="InterPro" id="IPR011010">
    <property type="entry name" value="DNA_brk_join_enz"/>
</dbReference>
<dbReference type="SUPFAM" id="SSF47823">
    <property type="entry name" value="lambda integrase-like, N-terminal domain"/>
    <property type="match status" value="1"/>
</dbReference>
<evidence type="ECO:0000313" key="2">
    <source>
        <dbReference type="EMBL" id="MET3865986.1"/>
    </source>
</evidence>
<protein>
    <submittedName>
        <fullName evidence="2">Uncharacterized protein</fullName>
    </submittedName>
</protein>
<sequence length="128" mass="12619">MPASPDAVAGFIVPEAVAGRAASTLGRRLAAIRCAHKLAGAADPADDDGGRAAMTGARRKAGVAPAAGLDASTSGARGLRAGYITAAAGRGADPARVMDQSGHRDPRTVVGCIRRANAFAGHSGSGFL</sequence>
<accession>A0ABV2NHL6</accession>
<dbReference type="Gene3D" id="1.10.150.130">
    <property type="match status" value="1"/>
</dbReference>
<dbReference type="RefSeq" id="WP_071000103.1">
    <property type="nucleotide sequence ID" value="NZ_CAJCKR010000038.1"/>
</dbReference>
<keyword evidence="3" id="KW-1185">Reference proteome</keyword>
<organism evidence="2 3">
    <name type="scientific">Methylobacterium radiotolerans</name>
    <dbReference type="NCBI Taxonomy" id="31998"/>
    <lineage>
        <taxon>Bacteria</taxon>
        <taxon>Pseudomonadati</taxon>
        <taxon>Pseudomonadota</taxon>
        <taxon>Alphaproteobacteria</taxon>
        <taxon>Hyphomicrobiales</taxon>
        <taxon>Methylobacteriaceae</taxon>
        <taxon>Methylobacterium</taxon>
    </lineage>
</organism>
<dbReference type="Proteomes" id="UP001549119">
    <property type="component" value="Unassembled WGS sequence"/>
</dbReference>